<dbReference type="Proteomes" id="UP000178681">
    <property type="component" value="Unassembled WGS sequence"/>
</dbReference>
<proteinExistence type="predicted"/>
<keyword evidence="2" id="KW-0460">Magnesium</keyword>
<dbReference type="Gene3D" id="3.40.50.1000">
    <property type="entry name" value="HAD superfamily/HAD-like"/>
    <property type="match status" value="1"/>
</dbReference>
<protein>
    <recommendedName>
        <fullName evidence="5">Haloacid dehalogenase</fullName>
    </recommendedName>
</protein>
<dbReference type="PANTHER" id="PTHR46470">
    <property type="entry name" value="N-ACYLNEURAMINATE-9-PHOSPHATASE"/>
    <property type="match status" value="1"/>
</dbReference>
<evidence type="ECO:0000256" key="2">
    <source>
        <dbReference type="ARBA" id="ARBA00022842"/>
    </source>
</evidence>
<dbReference type="SUPFAM" id="SSF56784">
    <property type="entry name" value="HAD-like"/>
    <property type="match status" value="1"/>
</dbReference>
<gene>
    <name evidence="3" type="ORF">A2872_01930</name>
</gene>
<name>A0A1F5Z5G7_9BACT</name>
<dbReference type="STRING" id="1798377.A2872_01930"/>
<dbReference type="GO" id="GO:0016787">
    <property type="term" value="F:hydrolase activity"/>
    <property type="evidence" value="ECO:0007669"/>
    <property type="project" value="UniProtKB-KW"/>
</dbReference>
<evidence type="ECO:0000313" key="4">
    <source>
        <dbReference type="Proteomes" id="UP000178681"/>
    </source>
</evidence>
<dbReference type="CDD" id="cd01427">
    <property type="entry name" value="HAD_like"/>
    <property type="match status" value="1"/>
</dbReference>
<keyword evidence="1" id="KW-0378">Hydrolase</keyword>
<accession>A0A1F5Z5G7</accession>
<dbReference type="InterPro" id="IPR051400">
    <property type="entry name" value="HAD-like_hydrolase"/>
</dbReference>
<dbReference type="SFLD" id="SFLDS00003">
    <property type="entry name" value="Haloacid_Dehalogenase"/>
    <property type="match status" value="1"/>
</dbReference>
<dbReference type="InterPro" id="IPR023214">
    <property type="entry name" value="HAD_sf"/>
</dbReference>
<sequence>MISSEVKCVTFDLDDTLTCTHEIFGDCIDRVCGIMAASLAKIYSRDLYSKVRIKEAFTKSSDSAFETEHVNPNRWIHVLSEMKETFPQLGDVQISICLDLLMGIYKTVPELKTGALPLLESLMNRNINMGLVTHADEDWTKFKLKTTGLDAFFDRENTHIINMYGPKDVTGWRAAYHQFRVRPSECVVVGNSPSDDIIPNIELGVRQAILLRDGPVWPVHETEVPDSVRKIKSLNELI</sequence>
<dbReference type="EMBL" id="MFJG01000003">
    <property type="protein sequence ID" value="OGG07698.1"/>
    <property type="molecule type" value="Genomic_DNA"/>
</dbReference>
<reference evidence="3 4" key="1">
    <citation type="journal article" date="2016" name="Nat. Commun.">
        <title>Thousands of microbial genomes shed light on interconnected biogeochemical processes in an aquifer system.</title>
        <authorList>
            <person name="Anantharaman K."/>
            <person name="Brown C.T."/>
            <person name="Hug L.A."/>
            <person name="Sharon I."/>
            <person name="Castelle C.J."/>
            <person name="Probst A.J."/>
            <person name="Thomas B.C."/>
            <person name="Singh A."/>
            <person name="Wilkins M.J."/>
            <person name="Karaoz U."/>
            <person name="Brodie E.L."/>
            <person name="Williams K.H."/>
            <person name="Hubbard S.S."/>
            <person name="Banfield J.F."/>
        </authorList>
    </citation>
    <scope>NUCLEOTIDE SEQUENCE [LARGE SCALE GENOMIC DNA]</scope>
</reference>
<dbReference type="AlphaFoldDB" id="A0A1F5Z5G7"/>
<evidence type="ECO:0000313" key="3">
    <source>
        <dbReference type="EMBL" id="OGG07698.1"/>
    </source>
</evidence>
<dbReference type="InterPro" id="IPR023198">
    <property type="entry name" value="PGP-like_dom2"/>
</dbReference>
<dbReference type="SFLD" id="SFLDG01129">
    <property type="entry name" value="C1.5:_HAD__Beta-PGM__Phosphata"/>
    <property type="match status" value="1"/>
</dbReference>
<evidence type="ECO:0000256" key="1">
    <source>
        <dbReference type="ARBA" id="ARBA00022801"/>
    </source>
</evidence>
<dbReference type="InterPro" id="IPR036412">
    <property type="entry name" value="HAD-like_sf"/>
</dbReference>
<evidence type="ECO:0008006" key="5">
    <source>
        <dbReference type="Google" id="ProtNLM"/>
    </source>
</evidence>
<dbReference type="Gene3D" id="1.10.150.240">
    <property type="entry name" value="Putative phosphatase, domain 2"/>
    <property type="match status" value="1"/>
</dbReference>
<organism evidence="3 4">
    <name type="scientific">Candidatus Gottesmanbacteria bacterium RIFCSPHIGHO2_01_FULL_42_12</name>
    <dbReference type="NCBI Taxonomy" id="1798377"/>
    <lineage>
        <taxon>Bacteria</taxon>
        <taxon>Candidatus Gottesmaniibacteriota</taxon>
    </lineage>
</organism>
<dbReference type="Pfam" id="PF00702">
    <property type="entry name" value="Hydrolase"/>
    <property type="match status" value="1"/>
</dbReference>
<comment type="caution">
    <text evidence="3">The sequence shown here is derived from an EMBL/GenBank/DDBJ whole genome shotgun (WGS) entry which is preliminary data.</text>
</comment>